<reference evidence="1 2" key="1">
    <citation type="submission" date="2016-04" db="EMBL/GenBank/DDBJ databases">
        <title>Deep-sea bacteria in the southern Pacific.</title>
        <authorList>
            <person name="Tang K."/>
        </authorList>
    </citation>
    <scope>NUCLEOTIDE SEQUENCE [LARGE SCALE GENOMIC DNA]</scope>
    <source>
        <strain evidence="1 2">JLT2014</strain>
    </source>
</reference>
<accession>A0A1P8UPF2</accession>
<dbReference type="InterPro" id="IPR021508">
    <property type="entry name" value="Gp17-like"/>
</dbReference>
<dbReference type="KEGG" id="paby:Ga0080574_TMP894"/>
<evidence type="ECO:0000313" key="2">
    <source>
        <dbReference type="Proteomes" id="UP000187059"/>
    </source>
</evidence>
<dbReference type="STRING" id="1250539.Ga0080574_TMP894"/>
<keyword evidence="2" id="KW-1185">Reference proteome</keyword>
<name>A0A1P8UPF2_9RHOB</name>
<dbReference type="InterPro" id="IPR053745">
    <property type="entry name" value="Viral_Tail_Comp_sf"/>
</dbReference>
<dbReference type="Pfam" id="PF11367">
    <property type="entry name" value="Tail_completion_gp17"/>
    <property type="match status" value="1"/>
</dbReference>
<evidence type="ECO:0000313" key="1">
    <source>
        <dbReference type="EMBL" id="APZ51228.1"/>
    </source>
</evidence>
<dbReference type="EMBL" id="CP015093">
    <property type="protein sequence ID" value="APZ51228.1"/>
    <property type="molecule type" value="Genomic_DNA"/>
</dbReference>
<dbReference type="Proteomes" id="UP000187059">
    <property type="component" value="Chromosome"/>
</dbReference>
<gene>
    <name evidence="1" type="ORF">Ga0080574_TMP894</name>
</gene>
<sequence length="117" mass="12401">MAALVGGRIYDEPPQGSTRPFVRFGNLNPSPVRTDCGTACLVTFSLEVHSRPIAAGRTEAMLIAAALVQALSDNEEAVTVDGYTLSRLQWMPGAATGGRDDDGESYLEIRGFEAVVG</sequence>
<organism evidence="1 2">
    <name type="scientific">Salipiger abyssi</name>
    <dbReference type="NCBI Taxonomy" id="1250539"/>
    <lineage>
        <taxon>Bacteria</taxon>
        <taxon>Pseudomonadati</taxon>
        <taxon>Pseudomonadota</taxon>
        <taxon>Alphaproteobacteria</taxon>
        <taxon>Rhodobacterales</taxon>
        <taxon>Roseobacteraceae</taxon>
        <taxon>Salipiger</taxon>
    </lineage>
</organism>
<dbReference type="Gene3D" id="3.30.2000.30">
    <property type="match status" value="1"/>
</dbReference>
<proteinExistence type="predicted"/>
<protein>
    <submittedName>
        <fullName evidence="1">Putative DUF3168 protein</fullName>
    </submittedName>
</protein>
<dbReference type="AlphaFoldDB" id="A0A1P8UPF2"/>